<reference evidence="2" key="1">
    <citation type="submission" date="2017-01" db="EMBL/GenBank/DDBJ databases">
        <authorList>
            <person name="Varghese N."/>
            <person name="Submissions S."/>
        </authorList>
    </citation>
    <scope>NUCLEOTIDE SEQUENCE [LARGE SCALE GENOMIC DNA]</scope>
    <source>
        <strain evidence="2">DM9</strain>
    </source>
</reference>
<dbReference type="RefSeq" id="WP_076422075.1">
    <property type="nucleotide sequence ID" value="NZ_FTNM01000002.1"/>
</dbReference>
<dbReference type="EMBL" id="FTNM01000002">
    <property type="protein sequence ID" value="SIR02379.1"/>
    <property type="molecule type" value="Genomic_DNA"/>
</dbReference>
<evidence type="ECO:0000313" key="2">
    <source>
        <dbReference type="Proteomes" id="UP000185924"/>
    </source>
</evidence>
<evidence type="ECO:0000313" key="1">
    <source>
        <dbReference type="EMBL" id="SIR02379.1"/>
    </source>
</evidence>
<dbReference type="InterPro" id="IPR006530">
    <property type="entry name" value="YD"/>
</dbReference>
<dbReference type="NCBIfam" id="TIGR01643">
    <property type="entry name" value="YD_repeat_2x"/>
    <property type="match status" value="1"/>
</dbReference>
<protein>
    <submittedName>
        <fullName evidence="1">YD repeat-containing protein</fullName>
    </submittedName>
</protein>
<name>A0A1N6XJH4_9BACT</name>
<organism evidence="1 2">
    <name type="scientific">Pontibacter lucknowensis</name>
    <dbReference type="NCBI Taxonomy" id="1077936"/>
    <lineage>
        <taxon>Bacteria</taxon>
        <taxon>Pseudomonadati</taxon>
        <taxon>Bacteroidota</taxon>
        <taxon>Cytophagia</taxon>
        <taxon>Cytophagales</taxon>
        <taxon>Hymenobacteraceae</taxon>
        <taxon>Pontibacter</taxon>
    </lineage>
</organism>
<keyword evidence="2" id="KW-1185">Reference proteome</keyword>
<dbReference type="AlphaFoldDB" id="A0A1N6XJH4"/>
<dbReference type="OrthoDB" id="1444189at2"/>
<accession>A0A1N6XJH4</accession>
<dbReference type="Proteomes" id="UP000185924">
    <property type="component" value="Unassembled WGS sequence"/>
</dbReference>
<dbReference type="PROSITE" id="PS51257">
    <property type="entry name" value="PROKAR_LIPOPROTEIN"/>
    <property type="match status" value="1"/>
</dbReference>
<proteinExistence type="predicted"/>
<gene>
    <name evidence="1" type="ORF">SAMN05421545_2173</name>
</gene>
<sequence>MKTKLLYTLAVLFLLVSCSEKDSPRPEPEPIKKYLLYKKTSDISLADGTTKTINWDYIYDKDNRLSRIDAMSKRGAESTNLGSIMEHDDRGRLTLVRDQTGRDVRLSYEGNNNLPSMVRVLVEGKTPIVHLNKFNTLGRLTEQKTYAGEVLEENLQEILTLSYGKANQVSLRRTSASGQIYQEAITTTDDRNRPTPVYPDHVSMNSISSEISIESLITEHNVTAFEVITTYSGAVDNSFTSTYTYNQDGYPTASTRTYKSGVVERITYDYLVK</sequence>